<evidence type="ECO:0000313" key="3">
    <source>
        <dbReference type="Proteomes" id="UP000193040"/>
    </source>
</evidence>
<evidence type="ECO:0000313" key="2">
    <source>
        <dbReference type="EMBL" id="ORJ55947.1"/>
    </source>
</evidence>
<dbReference type="InterPro" id="IPR021784">
    <property type="entry name" value="DUF3349"/>
</dbReference>
<dbReference type="Gene3D" id="6.10.140.2080">
    <property type="match status" value="1"/>
</dbReference>
<dbReference type="AlphaFoldDB" id="A0A1X0XSY0"/>
<feature type="region of interest" description="Disordered" evidence="1">
    <location>
        <begin position="1"/>
        <end position="26"/>
    </location>
</feature>
<dbReference type="STRING" id="1784.VC42_22115"/>
<proteinExistence type="predicted"/>
<feature type="compositionally biased region" description="Basic and acidic residues" evidence="1">
    <location>
        <begin position="137"/>
        <end position="153"/>
    </location>
</feature>
<name>A0A1X0XSY0_MYCSI</name>
<organism evidence="2 3">
    <name type="scientific">Mycobacterium simiae</name>
    <name type="common">Mycobacterium habana</name>
    <dbReference type="NCBI Taxonomy" id="1784"/>
    <lineage>
        <taxon>Bacteria</taxon>
        <taxon>Bacillati</taxon>
        <taxon>Actinomycetota</taxon>
        <taxon>Actinomycetes</taxon>
        <taxon>Mycobacteriales</taxon>
        <taxon>Mycobacteriaceae</taxon>
        <taxon>Mycobacterium</taxon>
        <taxon>Mycobacterium simiae complex</taxon>
    </lineage>
</organism>
<dbReference type="Proteomes" id="UP000193040">
    <property type="component" value="Unassembled WGS sequence"/>
</dbReference>
<evidence type="ECO:0000256" key="1">
    <source>
        <dbReference type="SAM" id="MobiDB-lite"/>
    </source>
</evidence>
<keyword evidence="3" id="KW-1185">Reference proteome</keyword>
<comment type="caution">
    <text evidence="2">The sequence shown here is derived from an EMBL/GenBank/DDBJ whole genome shotgun (WGS) entry which is preliminary data.</text>
</comment>
<feature type="compositionally biased region" description="Basic and acidic residues" evidence="1">
    <location>
        <begin position="13"/>
        <end position="25"/>
    </location>
</feature>
<reference evidence="2 3" key="1">
    <citation type="submission" date="2017-03" db="EMBL/GenBank/DDBJ databases">
        <title>Genomic insights into Mycobacterium simiae human colonization.</title>
        <authorList>
            <person name="Steffani J.L."/>
            <person name="Brunck M.E."/>
            <person name="Cruz E."/>
            <person name="Montiel R."/>
            <person name="Barona F."/>
        </authorList>
    </citation>
    <scope>NUCLEOTIDE SEQUENCE [LARGE SCALE GENOMIC DNA]</scope>
    <source>
        <strain evidence="2 3">MsiGto</strain>
    </source>
</reference>
<gene>
    <name evidence="2" type="ORF">B5M45_23950</name>
</gene>
<evidence type="ECO:0008006" key="4">
    <source>
        <dbReference type="Google" id="ProtNLM"/>
    </source>
</evidence>
<feature type="region of interest" description="Disordered" evidence="1">
    <location>
        <begin position="137"/>
        <end position="160"/>
    </location>
</feature>
<sequence>MNSGHPTTRGPRRGRETRGVSEQHSPKRAKFLRSVIRWLDVGYPQGVPGPDQVALFALLRSTPLTEDQLEEVAHKIAVTESQPGADGVVSRDEIAEFITKVTRHDPGRENIQRVAATLAAAGWPLAGIDVSEVIPGDEHGEAAEEIACRRDDVPEGASQG</sequence>
<dbReference type="Pfam" id="PF11829">
    <property type="entry name" value="DUF3349"/>
    <property type="match status" value="1"/>
</dbReference>
<dbReference type="EMBL" id="MZZM01000028">
    <property type="protein sequence ID" value="ORJ55947.1"/>
    <property type="molecule type" value="Genomic_DNA"/>
</dbReference>
<accession>A0A1X0XSY0</accession>
<dbReference type="Gene3D" id="1.10.10.2390">
    <property type="match status" value="1"/>
</dbReference>
<protein>
    <recommendedName>
        <fullName evidence="4">DUF3349 domain-containing protein</fullName>
    </recommendedName>
</protein>